<organism evidence="3 4">
    <name type="scientific">Pyrenophora teres f. teres</name>
    <dbReference type="NCBI Taxonomy" id="97479"/>
    <lineage>
        <taxon>Eukaryota</taxon>
        <taxon>Fungi</taxon>
        <taxon>Dikarya</taxon>
        <taxon>Ascomycota</taxon>
        <taxon>Pezizomycotina</taxon>
        <taxon>Dothideomycetes</taxon>
        <taxon>Pleosporomycetidae</taxon>
        <taxon>Pleosporales</taxon>
        <taxon>Pleosporineae</taxon>
        <taxon>Pleosporaceae</taxon>
        <taxon>Pyrenophora</taxon>
    </lineage>
</organism>
<feature type="compositionally biased region" description="Polar residues" evidence="1">
    <location>
        <begin position="229"/>
        <end position="238"/>
    </location>
</feature>
<feature type="transmembrane region" description="Helical" evidence="2">
    <location>
        <begin position="105"/>
        <end position="131"/>
    </location>
</feature>
<evidence type="ECO:0000313" key="4">
    <source>
        <dbReference type="Proteomes" id="UP000472372"/>
    </source>
</evidence>
<evidence type="ECO:0000313" key="3">
    <source>
        <dbReference type="EMBL" id="CAE7025050.1"/>
    </source>
</evidence>
<protein>
    <submittedName>
        <fullName evidence="3">Uncharacterized protein</fullName>
    </submittedName>
</protein>
<dbReference type="EMBL" id="HG992979">
    <property type="protein sequence ID" value="CAE7025050.1"/>
    <property type="molecule type" value="Genomic_DNA"/>
</dbReference>
<dbReference type="Proteomes" id="UP000472372">
    <property type="component" value="Chromosome 3"/>
</dbReference>
<dbReference type="AlphaFoldDB" id="A0A6S6VXJ0"/>
<keyword evidence="2" id="KW-0812">Transmembrane</keyword>
<accession>A0A6S6VXJ0</accession>
<feature type="region of interest" description="Disordered" evidence="1">
    <location>
        <begin position="200"/>
        <end position="248"/>
    </location>
</feature>
<reference evidence="3" key="1">
    <citation type="submission" date="2021-02" db="EMBL/GenBank/DDBJ databases">
        <authorList>
            <person name="Syme A R."/>
            <person name="Syme A R."/>
            <person name="Moolhuijzen P."/>
        </authorList>
    </citation>
    <scope>NUCLEOTIDE SEQUENCE</scope>
    <source>
        <strain evidence="3">W1-1</strain>
    </source>
</reference>
<sequence>MSMSGFNWPSRSTTTMNGGDRGSTYTTVLSTYQATWDTTLTTVSSTDMVTSTSAVISNAPSTLSPVISKSSAISRNPGPGDDSISSLSVGRPAVASVPSNSSPRLGAGAIAGIAIGGILLLILIIGAWCFWRLRKRVTFNVNEDEYVGRRDEKVAIGASPPTDSVGVFDTEFHELPVTGRSHGLEPPQYHSYTIDPVHELDGSLRPGELPSTRTKDASPTVEGVKVSDPGNTERSNGVASPDAEARRRREVEWLEMEEARIRQRRETLLQQSSSNNLKQST</sequence>
<name>A0A6S6VXJ0_9PLEO</name>
<evidence type="ECO:0000256" key="1">
    <source>
        <dbReference type="SAM" id="MobiDB-lite"/>
    </source>
</evidence>
<feature type="region of interest" description="Disordered" evidence="1">
    <location>
        <begin position="1"/>
        <end position="22"/>
    </location>
</feature>
<proteinExistence type="predicted"/>
<keyword evidence="2" id="KW-0472">Membrane</keyword>
<keyword evidence="2" id="KW-1133">Transmembrane helix</keyword>
<gene>
    <name evidence="3" type="ORF">PTTW11_03849</name>
</gene>
<evidence type="ECO:0000256" key="2">
    <source>
        <dbReference type="SAM" id="Phobius"/>
    </source>
</evidence>